<accession>A0AA88I8B7</accession>
<evidence type="ECO:0000313" key="2">
    <source>
        <dbReference type="EMBL" id="KAK2717202.1"/>
    </source>
</evidence>
<feature type="region of interest" description="Disordered" evidence="1">
    <location>
        <begin position="32"/>
        <end position="53"/>
    </location>
</feature>
<name>A0AA88I8B7_ARTSF</name>
<evidence type="ECO:0000256" key="1">
    <source>
        <dbReference type="SAM" id="MobiDB-lite"/>
    </source>
</evidence>
<dbReference type="EMBL" id="JAVRJZ010000011">
    <property type="protein sequence ID" value="KAK2717202.1"/>
    <property type="molecule type" value="Genomic_DNA"/>
</dbReference>
<protein>
    <submittedName>
        <fullName evidence="2">Uncharacterized protein</fullName>
    </submittedName>
</protein>
<gene>
    <name evidence="2" type="ORF">QYM36_007349</name>
</gene>
<keyword evidence="3" id="KW-1185">Reference proteome</keyword>
<comment type="caution">
    <text evidence="2">The sequence shown here is derived from an EMBL/GenBank/DDBJ whole genome shotgun (WGS) entry which is preliminary data.</text>
</comment>
<evidence type="ECO:0000313" key="3">
    <source>
        <dbReference type="Proteomes" id="UP001187531"/>
    </source>
</evidence>
<proteinExistence type="predicted"/>
<dbReference type="AlphaFoldDB" id="A0AA88I8B7"/>
<organism evidence="2 3">
    <name type="scientific">Artemia franciscana</name>
    <name type="common">Brine shrimp</name>
    <name type="synonym">Artemia sanfranciscana</name>
    <dbReference type="NCBI Taxonomy" id="6661"/>
    <lineage>
        <taxon>Eukaryota</taxon>
        <taxon>Metazoa</taxon>
        <taxon>Ecdysozoa</taxon>
        <taxon>Arthropoda</taxon>
        <taxon>Crustacea</taxon>
        <taxon>Branchiopoda</taxon>
        <taxon>Anostraca</taxon>
        <taxon>Artemiidae</taxon>
        <taxon>Artemia</taxon>
    </lineage>
</organism>
<sequence>MSTGIKRERPPVPVEPISSPVLIPIEAAPTRPPFTVAPTPQPSPPVPQQVQSLPIPQPSLPPVPFVSQSQQAERTGRIPDGAEGTIIISEFVKFICYLPMFDVLKVYMKL</sequence>
<dbReference type="Proteomes" id="UP001187531">
    <property type="component" value="Unassembled WGS sequence"/>
</dbReference>
<reference evidence="2" key="1">
    <citation type="submission" date="2023-07" db="EMBL/GenBank/DDBJ databases">
        <title>Chromosome-level genome assembly of Artemia franciscana.</title>
        <authorList>
            <person name="Jo E."/>
        </authorList>
    </citation>
    <scope>NUCLEOTIDE SEQUENCE</scope>
    <source>
        <tissue evidence="2">Whole body</tissue>
    </source>
</reference>